<evidence type="ECO:0000313" key="6">
    <source>
        <dbReference type="EMBL" id="CAI9609381.1"/>
    </source>
</evidence>
<evidence type="ECO:0000256" key="1">
    <source>
        <dbReference type="ARBA" id="ARBA00001971"/>
    </source>
</evidence>
<dbReference type="Gene3D" id="1.10.630.10">
    <property type="entry name" value="Cytochrome P450"/>
    <property type="match status" value="1"/>
</dbReference>
<protein>
    <submittedName>
        <fullName evidence="6">Uncharacterized protein</fullName>
    </submittedName>
</protein>
<organism evidence="6 7">
    <name type="scientific">Staurois parvus</name>
    <dbReference type="NCBI Taxonomy" id="386267"/>
    <lineage>
        <taxon>Eukaryota</taxon>
        <taxon>Metazoa</taxon>
        <taxon>Chordata</taxon>
        <taxon>Craniata</taxon>
        <taxon>Vertebrata</taxon>
        <taxon>Euteleostomi</taxon>
        <taxon>Amphibia</taxon>
        <taxon>Batrachia</taxon>
        <taxon>Anura</taxon>
        <taxon>Neobatrachia</taxon>
        <taxon>Ranoidea</taxon>
        <taxon>Ranidae</taxon>
        <taxon>Staurois</taxon>
    </lineage>
</organism>
<dbReference type="PRINTS" id="PR00385">
    <property type="entry name" value="P450"/>
</dbReference>
<dbReference type="PRINTS" id="PR00463">
    <property type="entry name" value="EP450I"/>
</dbReference>
<comment type="similarity">
    <text evidence="2">Belongs to the cytochrome P450 family.</text>
</comment>
<comment type="caution">
    <text evidence="6">The sequence shown here is derived from an EMBL/GenBank/DDBJ whole genome shotgun (WGS) entry which is preliminary data.</text>
</comment>
<accession>A0ABN9GL08</accession>
<comment type="cofactor">
    <cofactor evidence="1">
        <name>heme</name>
        <dbReference type="ChEBI" id="CHEBI:30413"/>
    </cofactor>
</comment>
<dbReference type="PANTHER" id="PTHR24300:SF394">
    <property type="entry name" value="CYTOCHROME P450 2H2"/>
    <property type="match status" value="1"/>
</dbReference>
<dbReference type="InterPro" id="IPR050182">
    <property type="entry name" value="Cytochrome_P450_fam2"/>
</dbReference>
<keyword evidence="3" id="KW-0479">Metal-binding</keyword>
<name>A0ABN9GL08_9NEOB</name>
<reference evidence="6" key="1">
    <citation type="submission" date="2023-05" db="EMBL/GenBank/DDBJ databases">
        <authorList>
            <person name="Stuckert A."/>
        </authorList>
    </citation>
    <scope>NUCLEOTIDE SEQUENCE</scope>
</reference>
<keyword evidence="7" id="KW-1185">Reference proteome</keyword>
<keyword evidence="5" id="KW-1133">Transmembrane helix</keyword>
<feature type="transmembrane region" description="Helical" evidence="5">
    <location>
        <begin position="6"/>
        <end position="25"/>
    </location>
</feature>
<evidence type="ECO:0000256" key="3">
    <source>
        <dbReference type="ARBA" id="ARBA00022723"/>
    </source>
</evidence>
<dbReference type="InterPro" id="IPR036396">
    <property type="entry name" value="Cyt_P450_sf"/>
</dbReference>
<gene>
    <name evidence="6" type="ORF">SPARVUS_LOCUS14244795</name>
</gene>
<evidence type="ECO:0000256" key="4">
    <source>
        <dbReference type="ARBA" id="ARBA00023004"/>
    </source>
</evidence>
<dbReference type="InterPro" id="IPR002401">
    <property type="entry name" value="Cyt_P450_E_grp-I"/>
</dbReference>
<dbReference type="SUPFAM" id="SSF48264">
    <property type="entry name" value="Cytochrome P450"/>
    <property type="match status" value="1"/>
</dbReference>
<evidence type="ECO:0000256" key="2">
    <source>
        <dbReference type="ARBA" id="ARBA00010617"/>
    </source>
</evidence>
<evidence type="ECO:0000313" key="7">
    <source>
        <dbReference type="Proteomes" id="UP001162483"/>
    </source>
</evidence>
<keyword evidence="5" id="KW-0812">Transmembrane</keyword>
<keyword evidence="4" id="KW-0408">Iron</keyword>
<proteinExistence type="inferred from homology"/>
<feature type="transmembrane region" description="Helical" evidence="5">
    <location>
        <begin position="393"/>
        <end position="414"/>
    </location>
</feature>
<dbReference type="EMBL" id="CATNWA010018775">
    <property type="protein sequence ID" value="CAI9609381.1"/>
    <property type="molecule type" value="Genomic_DNA"/>
</dbReference>
<dbReference type="Pfam" id="PF00067">
    <property type="entry name" value="p450"/>
    <property type="match status" value="1"/>
</dbReference>
<evidence type="ECO:0000256" key="5">
    <source>
        <dbReference type="SAM" id="Phobius"/>
    </source>
</evidence>
<dbReference type="PANTHER" id="PTHR24300">
    <property type="entry name" value="CYTOCHROME P450 508A4-RELATED"/>
    <property type="match status" value="1"/>
</dbReference>
<dbReference type="Proteomes" id="UP001162483">
    <property type="component" value="Unassembled WGS sequence"/>
</dbReference>
<keyword evidence="5" id="KW-0472">Membrane</keyword>
<sequence length="432" mass="49000">MELGGASTLLLAVCVTALIFLMTWISSNKRKNMPPGPAPLPFVGNILQVNMKELPKSLLKLAKVHGDIFTVQLGTRTVVLLHGYDTVKEALVDNADVFSNRGSAATVKMLFNDYGIIFSNGERWKVMRRFSLATLKNFSMGKRSIEERILEESQHLMEEFRKTEGSPCDPTYPLTLAVSNTICSIVFGEHFDYSNQTFLGLLEAIKEIFTLARSRSLQLFNNFPRLFRHLSGPQKLLQKVDKVKAFVKDKVNEHEKTLDKDCPRDFIDCFLLKMEEEKDDPNTEFHFENLFVSVINLFVAGTETTSTTLKRSLTILTKYQDVLAKVQEEIDNVIGRDRCPSIEDRNRMSYMEAVIHEIQRVSDIAPLGIAHATAQTTIFRGYTIPKVGRILQLYNILSLSIISVIHLIEMFGYLHNIAQTKILKNKTKKTSS</sequence>
<dbReference type="InterPro" id="IPR001128">
    <property type="entry name" value="Cyt_P450"/>
</dbReference>